<evidence type="ECO:0000256" key="7">
    <source>
        <dbReference type="PROSITE-ProRule" id="PRU00023"/>
    </source>
</evidence>
<keyword evidence="6 8" id="KW-0472">Membrane</keyword>
<dbReference type="PROSITE" id="PS50088">
    <property type="entry name" value="ANK_REPEAT"/>
    <property type="match status" value="1"/>
</dbReference>
<dbReference type="SUPFAM" id="SSF48403">
    <property type="entry name" value="Ankyrin repeat"/>
    <property type="match status" value="1"/>
</dbReference>
<evidence type="ECO:0000256" key="1">
    <source>
        <dbReference type="ARBA" id="ARBA00004141"/>
    </source>
</evidence>
<dbReference type="PANTHER" id="PTHR24186">
    <property type="entry name" value="PROTEIN PHOSPHATASE 1 REGULATORY SUBUNIT"/>
    <property type="match status" value="1"/>
</dbReference>
<dbReference type="SMART" id="SM00248">
    <property type="entry name" value="ANK"/>
    <property type="match status" value="4"/>
</dbReference>
<dbReference type="GO" id="GO:0005886">
    <property type="term" value="C:plasma membrane"/>
    <property type="evidence" value="ECO:0007669"/>
    <property type="project" value="TreeGrafter"/>
</dbReference>
<feature type="transmembrane region" description="Helical" evidence="8">
    <location>
        <begin position="289"/>
        <end position="311"/>
    </location>
</feature>
<reference evidence="10" key="2">
    <citation type="submission" date="2015-03" db="UniProtKB">
        <authorList>
            <consortium name="EnsemblPlants"/>
        </authorList>
    </citation>
    <scope>IDENTIFICATION</scope>
</reference>
<accession>A0A0D3H4N0</accession>
<comment type="subcellular location">
    <subcellularLocation>
        <location evidence="1">Membrane</location>
        <topology evidence="1">Multi-pass membrane protein</topology>
    </subcellularLocation>
</comment>
<keyword evidence="4 8" id="KW-1133">Transmembrane helix</keyword>
<dbReference type="InterPro" id="IPR026961">
    <property type="entry name" value="PGG_dom"/>
</dbReference>
<keyword evidence="3" id="KW-0677">Repeat</keyword>
<dbReference type="STRING" id="65489.A0A0D3H4N0"/>
<dbReference type="PROSITE" id="PS50297">
    <property type="entry name" value="ANK_REP_REGION"/>
    <property type="match status" value="1"/>
</dbReference>
<keyword evidence="5 7" id="KW-0040">ANK repeat</keyword>
<evidence type="ECO:0000313" key="10">
    <source>
        <dbReference type="EnsemblPlants" id="OBART09G03710.1"/>
    </source>
</evidence>
<evidence type="ECO:0000313" key="11">
    <source>
        <dbReference type="Proteomes" id="UP000026960"/>
    </source>
</evidence>
<sequence>MAMASEGKANIISDQPHAPAIARSSTVFCSGTASTSHRQGCPRGLQIIPRDGDEHILSPLTRLTYQGDTALHMVAASGSDDAENFLKSADIICRSGRAMELLVTPNCNGDTPLHSTATAGNLAVARKLIHLRKCTADGSAAAATAAMLRRENKTGETALPGAIRFGSVDMMRELLEEDPALVCVPRSGTGTSPLYLAVLLGHTKIVEEIHTKLLLKLPIAYPSVARMAKLPCMLLFSAEKNQRRMIYRLLLVYCDAPGGNLRHDHFLEQDIASRNEAEESKKIIESTQILGIGSVLVAAVAFAAAAITMPGGYRADDHHHGGAPTLAGEGYAFSAFVVANALAFVCSLLATLGLMYAGLESVDFTNRSRHFTVAVGLVRSSIRSLAIAFALGNYVVLAPVAPRTATAVCVFASSILAYGINTGLMPVIVLARTTVMSRKSVTKMWTIAGELVIGALKNLRSYVLIFALPLILKN</sequence>
<dbReference type="Pfam" id="PF13962">
    <property type="entry name" value="PGG"/>
    <property type="match status" value="1"/>
</dbReference>
<evidence type="ECO:0000256" key="2">
    <source>
        <dbReference type="ARBA" id="ARBA00022692"/>
    </source>
</evidence>
<feature type="repeat" description="ANK" evidence="7">
    <location>
        <begin position="108"/>
        <end position="129"/>
    </location>
</feature>
<dbReference type="PaxDb" id="65489-OBART09G03710.1"/>
<dbReference type="InterPro" id="IPR036770">
    <property type="entry name" value="Ankyrin_rpt-contain_sf"/>
</dbReference>
<dbReference type="Proteomes" id="UP000026960">
    <property type="component" value="Chromosome 9"/>
</dbReference>
<evidence type="ECO:0000256" key="3">
    <source>
        <dbReference type="ARBA" id="ARBA00022737"/>
    </source>
</evidence>
<feature type="domain" description="PGG" evidence="9">
    <location>
        <begin position="282"/>
        <end position="396"/>
    </location>
</feature>
<dbReference type="InterPro" id="IPR002110">
    <property type="entry name" value="Ankyrin_rpt"/>
</dbReference>
<dbReference type="AlphaFoldDB" id="A0A0D3H4N0"/>
<name>A0A0D3H4N0_9ORYZ</name>
<dbReference type="HOGENOM" id="CLU_000134_36_1_1"/>
<feature type="transmembrane region" description="Helical" evidence="8">
    <location>
        <begin position="404"/>
        <end position="430"/>
    </location>
</feature>
<evidence type="ECO:0000256" key="5">
    <source>
        <dbReference type="ARBA" id="ARBA00023043"/>
    </source>
</evidence>
<dbReference type="Gene3D" id="1.25.40.20">
    <property type="entry name" value="Ankyrin repeat-containing domain"/>
    <property type="match status" value="1"/>
</dbReference>
<keyword evidence="2 8" id="KW-0812">Transmembrane</keyword>
<reference evidence="10" key="1">
    <citation type="journal article" date="2009" name="Rice">
        <title>De Novo Next Generation Sequencing of Plant Genomes.</title>
        <authorList>
            <person name="Rounsley S."/>
            <person name="Marri P.R."/>
            <person name="Yu Y."/>
            <person name="He R."/>
            <person name="Sisneros N."/>
            <person name="Goicoechea J.L."/>
            <person name="Lee S.J."/>
            <person name="Angelova A."/>
            <person name="Kudrna D."/>
            <person name="Luo M."/>
            <person name="Affourtit J."/>
            <person name="Desany B."/>
            <person name="Knight J."/>
            <person name="Niazi F."/>
            <person name="Egholm M."/>
            <person name="Wing R.A."/>
        </authorList>
    </citation>
    <scope>NUCLEOTIDE SEQUENCE [LARGE SCALE GENOMIC DNA]</scope>
    <source>
        <strain evidence="10">cv. IRGC 105608</strain>
    </source>
</reference>
<dbReference type="Gramene" id="OBART09G03710.1">
    <property type="protein sequence ID" value="OBART09G03710.1"/>
    <property type="gene ID" value="OBART09G03710"/>
</dbReference>
<evidence type="ECO:0000256" key="6">
    <source>
        <dbReference type="ARBA" id="ARBA00023136"/>
    </source>
</evidence>
<protein>
    <recommendedName>
        <fullName evidence="9">PGG domain-containing protein</fullName>
    </recommendedName>
</protein>
<keyword evidence="11" id="KW-1185">Reference proteome</keyword>
<evidence type="ECO:0000259" key="9">
    <source>
        <dbReference type="Pfam" id="PF13962"/>
    </source>
</evidence>
<feature type="transmembrane region" description="Helical" evidence="8">
    <location>
        <begin position="331"/>
        <end position="359"/>
    </location>
</feature>
<proteinExistence type="predicted"/>
<dbReference type="EnsemblPlants" id="OBART09G03710.1">
    <property type="protein sequence ID" value="OBART09G03710.1"/>
    <property type="gene ID" value="OBART09G03710"/>
</dbReference>
<dbReference type="PANTHER" id="PTHR24186:SF50">
    <property type="entry name" value="ANKYRIN REPEAT-CONTAINING PROTEIN ITN1-LIKE ISOFORM X1"/>
    <property type="match status" value="1"/>
</dbReference>
<evidence type="ECO:0000256" key="8">
    <source>
        <dbReference type="SAM" id="Phobius"/>
    </source>
</evidence>
<organism evidence="10">
    <name type="scientific">Oryza barthii</name>
    <dbReference type="NCBI Taxonomy" id="65489"/>
    <lineage>
        <taxon>Eukaryota</taxon>
        <taxon>Viridiplantae</taxon>
        <taxon>Streptophyta</taxon>
        <taxon>Embryophyta</taxon>
        <taxon>Tracheophyta</taxon>
        <taxon>Spermatophyta</taxon>
        <taxon>Magnoliopsida</taxon>
        <taxon>Liliopsida</taxon>
        <taxon>Poales</taxon>
        <taxon>Poaceae</taxon>
        <taxon>BOP clade</taxon>
        <taxon>Oryzoideae</taxon>
        <taxon>Oryzeae</taxon>
        <taxon>Oryzinae</taxon>
        <taxon>Oryza</taxon>
    </lineage>
</organism>
<evidence type="ECO:0000256" key="4">
    <source>
        <dbReference type="ARBA" id="ARBA00022989"/>
    </source>
</evidence>
<feature type="transmembrane region" description="Helical" evidence="8">
    <location>
        <begin position="371"/>
        <end position="392"/>
    </location>
</feature>